<dbReference type="Proteomes" id="UP000186132">
    <property type="component" value="Unassembled WGS sequence"/>
</dbReference>
<gene>
    <name evidence="2" type="ORF">SAMN05443575_2051</name>
</gene>
<sequence length="208" mass="21509">MVATGSACSRSVDGDGALAASTSRTTSSGTAGAQTTGAAPRTHATTGETTAAALRCPAGAITASGAPFCYRLPSGFTDFSTITGYGEEWRYRTLVSVGRHDLVEVLASPIADTSTLSQRELRARFEDTLALRVGTYGFVRVGAVTTTTVAGARAFRQPGRYRTGVRTDNTTIYLGRTVATVACQSQDSPATVRIGCAEVKASLQLVGG</sequence>
<dbReference type="AlphaFoldDB" id="A0A1M5K451"/>
<evidence type="ECO:0000313" key="3">
    <source>
        <dbReference type="Proteomes" id="UP000186132"/>
    </source>
</evidence>
<proteinExistence type="predicted"/>
<reference evidence="2 3" key="1">
    <citation type="submission" date="2016-11" db="EMBL/GenBank/DDBJ databases">
        <authorList>
            <person name="Jaros S."/>
            <person name="Januszkiewicz K."/>
            <person name="Wedrychowicz H."/>
        </authorList>
    </citation>
    <scope>NUCLEOTIDE SEQUENCE [LARGE SCALE GENOMIC DNA]</scope>
    <source>
        <strain evidence="2 3">DSM 45627</strain>
    </source>
</reference>
<evidence type="ECO:0000256" key="1">
    <source>
        <dbReference type="SAM" id="MobiDB-lite"/>
    </source>
</evidence>
<accession>A0A1M5K451</accession>
<feature type="compositionally biased region" description="Low complexity" evidence="1">
    <location>
        <begin position="16"/>
        <end position="46"/>
    </location>
</feature>
<evidence type="ECO:0000313" key="2">
    <source>
        <dbReference type="EMBL" id="SHG47602.1"/>
    </source>
</evidence>
<feature type="region of interest" description="Disordered" evidence="1">
    <location>
        <begin position="1"/>
        <end position="46"/>
    </location>
</feature>
<protein>
    <recommendedName>
        <fullName evidence="4">PknH-like extracellular domain-containing protein</fullName>
    </recommendedName>
</protein>
<name>A0A1M5K451_9ACTN</name>
<organism evidence="2 3">
    <name type="scientific">Jatrophihabitans endophyticus</name>
    <dbReference type="NCBI Taxonomy" id="1206085"/>
    <lineage>
        <taxon>Bacteria</taxon>
        <taxon>Bacillati</taxon>
        <taxon>Actinomycetota</taxon>
        <taxon>Actinomycetes</taxon>
        <taxon>Jatrophihabitantales</taxon>
        <taxon>Jatrophihabitantaceae</taxon>
        <taxon>Jatrophihabitans</taxon>
    </lineage>
</organism>
<evidence type="ECO:0008006" key="4">
    <source>
        <dbReference type="Google" id="ProtNLM"/>
    </source>
</evidence>
<keyword evidence="3" id="KW-1185">Reference proteome</keyword>
<dbReference type="EMBL" id="FQVU01000003">
    <property type="protein sequence ID" value="SHG47602.1"/>
    <property type="molecule type" value="Genomic_DNA"/>
</dbReference>